<accession>A0A0E9XKP1</accession>
<feature type="chain" id="PRO_5002435069" evidence="1">
    <location>
        <begin position="25"/>
        <end position="58"/>
    </location>
</feature>
<protein>
    <submittedName>
        <fullName evidence="2">Uncharacterized protein</fullName>
    </submittedName>
</protein>
<reference evidence="2" key="1">
    <citation type="submission" date="2014-11" db="EMBL/GenBank/DDBJ databases">
        <authorList>
            <person name="Amaro Gonzalez C."/>
        </authorList>
    </citation>
    <scope>NUCLEOTIDE SEQUENCE</scope>
</reference>
<organism evidence="2">
    <name type="scientific">Anguilla anguilla</name>
    <name type="common">European freshwater eel</name>
    <name type="synonym">Muraena anguilla</name>
    <dbReference type="NCBI Taxonomy" id="7936"/>
    <lineage>
        <taxon>Eukaryota</taxon>
        <taxon>Metazoa</taxon>
        <taxon>Chordata</taxon>
        <taxon>Craniata</taxon>
        <taxon>Vertebrata</taxon>
        <taxon>Euteleostomi</taxon>
        <taxon>Actinopterygii</taxon>
        <taxon>Neopterygii</taxon>
        <taxon>Teleostei</taxon>
        <taxon>Anguilliformes</taxon>
        <taxon>Anguillidae</taxon>
        <taxon>Anguilla</taxon>
    </lineage>
</organism>
<dbReference type="AlphaFoldDB" id="A0A0E9XKP1"/>
<feature type="signal peptide" evidence="1">
    <location>
        <begin position="1"/>
        <end position="24"/>
    </location>
</feature>
<dbReference type="EMBL" id="GBXM01006329">
    <property type="protein sequence ID" value="JAI02249.1"/>
    <property type="molecule type" value="Transcribed_RNA"/>
</dbReference>
<keyword evidence="1" id="KW-0732">Signal</keyword>
<name>A0A0E9XKP1_ANGAN</name>
<evidence type="ECO:0000313" key="2">
    <source>
        <dbReference type="EMBL" id="JAI02249.1"/>
    </source>
</evidence>
<evidence type="ECO:0000256" key="1">
    <source>
        <dbReference type="SAM" id="SignalP"/>
    </source>
</evidence>
<reference evidence="2" key="2">
    <citation type="journal article" date="2015" name="Fish Shellfish Immunol.">
        <title>Early steps in the European eel (Anguilla anguilla)-Vibrio vulnificus interaction in the gills: Role of the RtxA13 toxin.</title>
        <authorList>
            <person name="Callol A."/>
            <person name="Pajuelo D."/>
            <person name="Ebbesson L."/>
            <person name="Teles M."/>
            <person name="MacKenzie S."/>
            <person name="Amaro C."/>
        </authorList>
    </citation>
    <scope>NUCLEOTIDE SEQUENCE</scope>
</reference>
<sequence length="58" mass="7219">MLNLEQYILFILVKTFCILHFSHAAPNIGWYQYCRQTKNIKTTQKRKFNRFFWENDIF</sequence>
<proteinExistence type="predicted"/>